<dbReference type="Gene3D" id="1.10.238.10">
    <property type="entry name" value="EF-hand"/>
    <property type="match status" value="2"/>
</dbReference>
<dbReference type="OrthoDB" id="26525at2759"/>
<dbReference type="SUPFAM" id="SSF47473">
    <property type="entry name" value="EF-hand"/>
    <property type="match status" value="1"/>
</dbReference>
<dbReference type="GO" id="GO:0016460">
    <property type="term" value="C:myosin II complex"/>
    <property type="evidence" value="ECO:0007669"/>
    <property type="project" value="TreeGrafter"/>
</dbReference>
<proteinExistence type="predicted"/>
<evidence type="ECO:0000256" key="1">
    <source>
        <dbReference type="ARBA" id="ARBA00022737"/>
    </source>
</evidence>
<evidence type="ECO:0000313" key="4">
    <source>
        <dbReference type="EMBL" id="KAF6024409.1"/>
    </source>
</evidence>
<evidence type="ECO:0000313" key="5">
    <source>
        <dbReference type="Proteomes" id="UP000593567"/>
    </source>
</evidence>
<dbReference type="PROSITE" id="PS50222">
    <property type="entry name" value="EF_HAND_2"/>
    <property type="match status" value="2"/>
</dbReference>
<dbReference type="Pfam" id="PF13499">
    <property type="entry name" value="EF-hand_7"/>
    <property type="match status" value="2"/>
</dbReference>
<feature type="domain" description="EF-hand" evidence="3">
    <location>
        <begin position="26"/>
        <end position="61"/>
    </location>
</feature>
<dbReference type="GO" id="GO:0005509">
    <property type="term" value="F:calcium ion binding"/>
    <property type="evidence" value="ECO:0007669"/>
    <property type="project" value="InterPro"/>
</dbReference>
<dbReference type="PROSITE" id="PS00018">
    <property type="entry name" value="EF_HAND_1"/>
    <property type="match status" value="2"/>
</dbReference>
<organism evidence="4 5">
    <name type="scientific">Bugula neritina</name>
    <name type="common">Brown bryozoan</name>
    <name type="synonym">Sertularia neritina</name>
    <dbReference type="NCBI Taxonomy" id="10212"/>
    <lineage>
        <taxon>Eukaryota</taxon>
        <taxon>Metazoa</taxon>
        <taxon>Spiralia</taxon>
        <taxon>Lophotrochozoa</taxon>
        <taxon>Bryozoa</taxon>
        <taxon>Gymnolaemata</taxon>
        <taxon>Cheilostomatida</taxon>
        <taxon>Flustrina</taxon>
        <taxon>Buguloidea</taxon>
        <taxon>Bugulidae</taxon>
        <taxon>Bugula</taxon>
    </lineage>
</organism>
<dbReference type="Proteomes" id="UP000593567">
    <property type="component" value="Unassembled WGS sequence"/>
</dbReference>
<dbReference type="EMBL" id="VXIV02002585">
    <property type="protein sequence ID" value="KAF6024409.1"/>
    <property type="molecule type" value="Genomic_DNA"/>
</dbReference>
<evidence type="ECO:0000259" key="3">
    <source>
        <dbReference type="PROSITE" id="PS50222"/>
    </source>
</evidence>
<dbReference type="InterPro" id="IPR002048">
    <property type="entry name" value="EF_hand_dom"/>
</dbReference>
<accession>A0A7J7JDP3</accession>
<dbReference type="InterPro" id="IPR011992">
    <property type="entry name" value="EF-hand-dom_pair"/>
</dbReference>
<name>A0A7J7JDP3_BUGNE</name>
<keyword evidence="1" id="KW-0677">Repeat</keyword>
<gene>
    <name evidence="4" type="ORF">EB796_017321</name>
</gene>
<dbReference type="CDD" id="cd00051">
    <property type="entry name" value="EFh"/>
    <property type="match status" value="1"/>
</dbReference>
<feature type="domain" description="EF-hand" evidence="3">
    <location>
        <begin position="1"/>
        <end position="25"/>
    </location>
</feature>
<keyword evidence="2" id="KW-0106">Calcium</keyword>
<evidence type="ECO:0000256" key="2">
    <source>
        <dbReference type="ARBA" id="ARBA00022837"/>
    </source>
</evidence>
<dbReference type="InterPro" id="IPR018247">
    <property type="entry name" value="EF_Hand_1_Ca_BS"/>
</dbReference>
<dbReference type="AlphaFoldDB" id="A0A7J7JDP3"/>
<dbReference type="PANTHER" id="PTHR23048">
    <property type="entry name" value="MYOSIN LIGHT CHAIN 1, 3"/>
    <property type="match status" value="1"/>
</dbReference>
<dbReference type="SMART" id="SM00054">
    <property type="entry name" value="EFh"/>
    <property type="match status" value="4"/>
</dbReference>
<dbReference type="PANTHER" id="PTHR23048:SF0">
    <property type="entry name" value="CALMODULIN LIKE 3"/>
    <property type="match status" value="1"/>
</dbReference>
<keyword evidence="5" id="KW-1185">Reference proteome</keyword>
<dbReference type="InterPro" id="IPR050230">
    <property type="entry name" value="CALM/Myosin/TropC-like"/>
</dbReference>
<sequence>MFDDDGSGTISTEELGQVMRALGQDPTEDELEAMVEDVDEDGSGSIEVDEFIKMMAKRSKGYEKEVKMAFKTFHTNGFITKVEIRKIFSSLGEVLTDKEVKLLLKTAGANSEGKINYKQFSTMMKGILEAQNK</sequence>
<protein>
    <submittedName>
        <fullName evidence="4">CALML3</fullName>
    </submittedName>
</protein>
<comment type="caution">
    <text evidence="4">The sequence shown here is derived from an EMBL/GenBank/DDBJ whole genome shotgun (WGS) entry which is preliminary data.</text>
</comment>
<dbReference type="FunFam" id="1.10.238.10:FF:000178">
    <property type="entry name" value="Calmodulin-2 A"/>
    <property type="match status" value="1"/>
</dbReference>
<reference evidence="4" key="1">
    <citation type="submission" date="2020-06" db="EMBL/GenBank/DDBJ databases">
        <title>Draft genome of Bugula neritina, a colonial animal packing powerful symbionts and potential medicines.</title>
        <authorList>
            <person name="Rayko M."/>
        </authorList>
    </citation>
    <scope>NUCLEOTIDE SEQUENCE [LARGE SCALE GENOMIC DNA]</scope>
    <source>
        <strain evidence="4">Kwan_BN1</strain>
    </source>
</reference>